<dbReference type="Proteomes" id="UP000269148">
    <property type="component" value="Unassembled WGS sequence"/>
</dbReference>
<dbReference type="Gene3D" id="3.40.630.10">
    <property type="entry name" value="Zn peptidases"/>
    <property type="match status" value="1"/>
</dbReference>
<dbReference type="Gene3D" id="3.30.70.360">
    <property type="match status" value="1"/>
</dbReference>
<name>A0A3L8G706_STRIN</name>
<keyword evidence="1" id="KW-0645">Protease</keyword>
<keyword evidence="2" id="KW-0479">Metal-binding</keyword>
<dbReference type="PANTHER" id="PTHR43270">
    <property type="entry name" value="BETA-ALA-HIS DIPEPTIDASE"/>
    <property type="match status" value="1"/>
</dbReference>
<accession>A0A3L8G706</accession>
<organism evidence="5 6">
    <name type="scientific">Streptococcus iniae</name>
    <name type="common">Streptococcus shiloi</name>
    <dbReference type="NCBI Taxonomy" id="1346"/>
    <lineage>
        <taxon>Bacteria</taxon>
        <taxon>Bacillati</taxon>
        <taxon>Bacillota</taxon>
        <taxon>Bacilli</taxon>
        <taxon>Lactobacillales</taxon>
        <taxon>Streptococcaceae</taxon>
        <taxon>Streptococcus</taxon>
    </lineage>
</organism>
<proteinExistence type="predicted"/>
<reference evidence="5 6" key="1">
    <citation type="submission" date="2018-06" db="EMBL/GenBank/DDBJ databases">
        <title>Mutators as drivers of adaptation in pathogenic bacteria and a risk factor for host jumps and vaccine escape.</title>
        <authorList>
            <person name="Barnes A.C."/>
            <person name="Silayeva O."/>
        </authorList>
    </citation>
    <scope>NUCLEOTIDE SEQUENCE [LARGE SCALE GENOMIC DNA]</scope>
    <source>
        <strain evidence="5 6">QMA0445</strain>
    </source>
</reference>
<dbReference type="InterPro" id="IPR051458">
    <property type="entry name" value="Cyt/Met_Dipeptidase"/>
</dbReference>
<dbReference type="Pfam" id="PF07687">
    <property type="entry name" value="M20_dimer"/>
    <property type="match status" value="1"/>
</dbReference>
<dbReference type="OrthoDB" id="9761532at2"/>
<dbReference type="InterPro" id="IPR002933">
    <property type="entry name" value="Peptidase_M20"/>
</dbReference>
<dbReference type="GO" id="GO:0005829">
    <property type="term" value="C:cytosol"/>
    <property type="evidence" value="ECO:0007669"/>
    <property type="project" value="TreeGrafter"/>
</dbReference>
<evidence type="ECO:0000256" key="1">
    <source>
        <dbReference type="ARBA" id="ARBA00022670"/>
    </source>
</evidence>
<dbReference type="SUPFAM" id="SSF53187">
    <property type="entry name" value="Zn-dependent exopeptidases"/>
    <property type="match status" value="1"/>
</dbReference>
<dbReference type="GO" id="GO:0006508">
    <property type="term" value="P:proteolysis"/>
    <property type="evidence" value="ECO:0007669"/>
    <property type="project" value="UniProtKB-KW"/>
</dbReference>
<dbReference type="GO" id="GO:0009089">
    <property type="term" value="P:lysine biosynthetic process via diaminopimelate"/>
    <property type="evidence" value="ECO:0007669"/>
    <property type="project" value="TreeGrafter"/>
</dbReference>
<evidence type="ECO:0000256" key="2">
    <source>
        <dbReference type="ARBA" id="ARBA00022723"/>
    </source>
</evidence>
<protein>
    <submittedName>
        <fullName evidence="5">Peptidase M20</fullName>
    </submittedName>
</protein>
<dbReference type="RefSeq" id="WP_121792073.1">
    <property type="nucleotide sequence ID" value="NZ_QLQC01000072.1"/>
</dbReference>
<comment type="caution">
    <text evidence="5">The sequence shown here is derived from an EMBL/GenBank/DDBJ whole genome shotgun (WGS) entry which is preliminary data.</text>
</comment>
<keyword evidence="3" id="KW-0378">Hydrolase</keyword>
<sequence>MTKESNNRLLLDSYWNNSIVQSNLRKLQELIAQPSIFAQDIGLKEAATYLKSIFEAAGAQVILDETYKAPFLLASFNSHKASAKTIIFYNHYDTVPADSDQLWTSDPFSLTIRDDFMYARGVDDDKGHIIARLSAVENYLATYGELPVNIIFIMEGAEESASVDLEHYLESYKDKLDKADLLIWEQGIRNEKNQLELTGGNKGIVTFDIEVDSATSDIHSKYGGVIESATWYLIEALSSLREKDGSIAIKALYDHCVQPNQRELELIESYALENEVLLEKLYGLQLPMLQSDRKSFLKRYYFEPSLTIQGLQSGYLGQGVKTIIPSKASAKMEIRLVPGLKPKEVFEAVKEYLYQQGFNALKITYTFGEESYRSDLTSSEIEHLIAVLKKHYDKGLSLLPTSAGTGPMHTVFQALEVPMVSFGLGNNDSRDHAGDENVSIDDYCTHIHLIEELIKSYE</sequence>
<dbReference type="AlphaFoldDB" id="A0A3L8G706"/>
<evidence type="ECO:0000313" key="6">
    <source>
        <dbReference type="Proteomes" id="UP000269148"/>
    </source>
</evidence>
<evidence type="ECO:0000256" key="3">
    <source>
        <dbReference type="ARBA" id="ARBA00022801"/>
    </source>
</evidence>
<evidence type="ECO:0000259" key="4">
    <source>
        <dbReference type="Pfam" id="PF07687"/>
    </source>
</evidence>
<dbReference type="GO" id="GO:0009014">
    <property type="term" value="F:succinyl-diaminopimelate desuccinylase activity"/>
    <property type="evidence" value="ECO:0007669"/>
    <property type="project" value="TreeGrafter"/>
</dbReference>
<dbReference type="GO" id="GO:0046872">
    <property type="term" value="F:metal ion binding"/>
    <property type="evidence" value="ECO:0007669"/>
    <property type="project" value="UniProtKB-KW"/>
</dbReference>
<dbReference type="Pfam" id="PF01546">
    <property type="entry name" value="Peptidase_M20"/>
    <property type="match status" value="1"/>
</dbReference>
<dbReference type="STRING" id="1346.BMF34_07590"/>
<gene>
    <name evidence="5" type="ORF">DIY07_07725</name>
</gene>
<evidence type="ECO:0000313" key="5">
    <source>
        <dbReference type="EMBL" id="RLU55815.1"/>
    </source>
</evidence>
<dbReference type="InterPro" id="IPR011650">
    <property type="entry name" value="Peptidase_M20_dimer"/>
</dbReference>
<dbReference type="GO" id="GO:0008233">
    <property type="term" value="F:peptidase activity"/>
    <property type="evidence" value="ECO:0007669"/>
    <property type="project" value="UniProtKB-KW"/>
</dbReference>
<dbReference type="PANTHER" id="PTHR43270:SF8">
    <property type="entry name" value="DI- AND TRIPEPTIDASE DUG2-RELATED"/>
    <property type="match status" value="1"/>
</dbReference>
<feature type="domain" description="Peptidase M20 dimerisation" evidence="4">
    <location>
        <begin position="200"/>
        <end position="356"/>
    </location>
</feature>
<dbReference type="EMBL" id="QLQD01000068">
    <property type="protein sequence ID" value="RLU55815.1"/>
    <property type="molecule type" value="Genomic_DNA"/>
</dbReference>